<proteinExistence type="predicted"/>
<organism evidence="1 2">
    <name type="scientific">Rhynchosporium secalis</name>
    <name type="common">Barley scald fungus</name>
    <dbReference type="NCBI Taxonomy" id="38038"/>
    <lineage>
        <taxon>Eukaryota</taxon>
        <taxon>Fungi</taxon>
        <taxon>Dikarya</taxon>
        <taxon>Ascomycota</taxon>
        <taxon>Pezizomycotina</taxon>
        <taxon>Leotiomycetes</taxon>
        <taxon>Helotiales</taxon>
        <taxon>Ploettnerulaceae</taxon>
        <taxon>Rhynchosporium</taxon>
    </lineage>
</organism>
<sequence length="325" mass="37243">MRSICGVLSDGNEKTKICVSTKLRKTSQKFRHEKTLYTRSWLLCPPQKILELEEPGLRDLIKKYPKQPKKNAAVFRDNTTKNWKINVTLISLKWLDDGENEIDLNHDPFILIDQITTAPIPDGDDEDFELRAAEYPPIVENATRLFDQISPFLVSVAKAIIKLEGRFQVETIVENFVDSVERMRYGLSRSDIHQAAEGDSIWTQPESFPRSLDSIHLSNVPDYIGGHLSTFLYAMPILKKQDGSFITSNFLRNSTLWTSIDEFMTCYQSIPNDDILLKLTQTRILTRGESPMPLAPYATYQLSDQLIESSKQNFGSLFPRKEFSK</sequence>
<name>A0A1E1MLV0_RHYSE</name>
<dbReference type="AlphaFoldDB" id="A0A1E1MLV0"/>
<accession>A0A1E1MLV0</accession>
<protein>
    <submittedName>
        <fullName evidence="1">Uncharacterized protein</fullName>
    </submittedName>
</protein>
<reference evidence="2" key="1">
    <citation type="submission" date="2016-03" db="EMBL/GenBank/DDBJ databases">
        <authorList>
            <person name="Guldener U."/>
        </authorList>
    </citation>
    <scope>NUCLEOTIDE SEQUENCE [LARGE SCALE GENOMIC DNA]</scope>
</reference>
<evidence type="ECO:0000313" key="2">
    <source>
        <dbReference type="Proteomes" id="UP000177625"/>
    </source>
</evidence>
<dbReference type="EMBL" id="FJVC01000407">
    <property type="protein sequence ID" value="CZT50073.1"/>
    <property type="molecule type" value="Genomic_DNA"/>
</dbReference>
<evidence type="ECO:0000313" key="1">
    <source>
        <dbReference type="EMBL" id="CZT50073.1"/>
    </source>
</evidence>
<keyword evidence="2" id="KW-1185">Reference proteome</keyword>
<dbReference type="Proteomes" id="UP000177625">
    <property type="component" value="Unassembled WGS sequence"/>
</dbReference>
<gene>
    <name evidence="1" type="ORF">RSE6_10997</name>
</gene>